<accession>A0ABP9WEY8</accession>
<sequence>MEHVAAVIVDIVRSRALPDRALAQSQVLEAFARAERDAHAVRPLAATVGDEFQGVYRTLADALRVTTLAALVLPDGLEVRSGIGLGEVVEVEGDISDGSAWWRAREAIDEAHRREDAGESAVRAWCVGGDGQDGPMASAVLLLRDHVLARMKARERRIAAALLEGEPQAAIATRESITQAAVSQNAHRSGAVALREALAALEARAGTA</sequence>
<organism evidence="1 2">
    <name type="scientific">Demequina sediminis</name>
    <dbReference type="NCBI Taxonomy" id="1930058"/>
    <lineage>
        <taxon>Bacteria</taxon>
        <taxon>Bacillati</taxon>
        <taxon>Actinomycetota</taxon>
        <taxon>Actinomycetes</taxon>
        <taxon>Micrococcales</taxon>
        <taxon>Demequinaceae</taxon>
        <taxon>Demequina</taxon>
    </lineage>
</organism>
<gene>
    <name evidence="1" type="ORF">Lsed01_00069</name>
</gene>
<keyword evidence="2" id="KW-1185">Reference proteome</keyword>
<protein>
    <recommendedName>
        <fullName evidence="3">RNA polymerase subunit sigma-70</fullName>
    </recommendedName>
</protein>
<reference evidence="1 2" key="1">
    <citation type="submission" date="2024-02" db="EMBL/GenBank/DDBJ databases">
        <title>Lysinimicrobium sediminis NBRC 112286.</title>
        <authorList>
            <person name="Ichikawa N."/>
            <person name="Katano-Makiyama Y."/>
            <person name="Hidaka K."/>
        </authorList>
    </citation>
    <scope>NUCLEOTIDE SEQUENCE [LARGE SCALE GENOMIC DNA]</scope>
    <source>
        <strain evidence="1 2">NBRC 112286</strain>
    </source>
</reference>
<dbReference type="Pfam" id="PF16264">
    <property type="entry name" value="SatD"/>
    <property type="match status" value="1"/>
</dbReference>
<evidence type="ECO:0000313" key="1">
    <source>
        <dbReference type="EMBL" id="GAA5517661.1"/>
    </source>
</evidence>
<evidence type="ECO:0008006" key="3">
    <source>
        <dbReference type="Google" id="ProtNLM"/>
    </source>
</evidence>
<proteinExistence type="predicted"/>
<comment type="caution">
    <text evidence="1">The sequence shown here is derived from an EMBL/GenBank/DDBJ whole genome shotgun (WGS) entry which is preliminary data.</text>
</comment>
<dbReference type="Proteomes" id="UP001426770">
    <property type="component" value="Unassembled WGS sequence"/>
</dbReference>
<dbReference type="EMBL" id="BAABRR010000001">
    <property type="protein sequence ID" value="GAA5517661.1"/>
    <property type="molecule type" value="Genomic_DNA"/>
</dbReference>
<dbReference type="RefSeq" id="WP_286215708.1">
    <property type="nucleotide sequence ID" value="NZ_AP027736.1"/>
</dbReference>
<dbReference type="InterPro" id="IPR032580">
    <property type="entry name" value="SatD"/>
</dbReference>
<evidence type="ECO:0000313" key="2">
    <source>
        <dbReference type="Proteomes" id="UP001426770"/>
    </source>
</evidence>
<name>A0ABP9WEY8_9MICO</name>